<evidence type="ECO:0000313" key="3">
    <source>
        <dbReference type="Proteomes" id="UP000015105"/>
    </source>
</evidence>
<reference evidence="2" key="4">
    <citation type="submission" date="2019-03" db="UniProtKB">
        <authorList>
            <consortium name="EnsemblPlants"/>
        </authorList>
    </citation>
    <scope>IDENTIFICATION</scope>
</reference>
<dbReference type="Gramene" id="AET6Gv20453000.4">
    <property type="protein sequence ID" value="AET6Gv20453000.4"/>
    <property type="gene ID" value="AET6Gv20453000"/>
</dbReference>
<reference evidence="3" key="2">
    <citation type="journal article" date="2017" name="Nat. Plants">
        <title>The Aegilops tauschii genome reveals multiple impacts of transposons.</title>
        <authorList>
            <person name="Zhao G."/>
            <person name="Zou C."/>
            <person name="Li K."/>
            <person name="Wang K."/>
            <person name="Li T."/>
            <person name="Gao L."/>
            <person name="Zhang X."/>
            <person name="Wang H."/>
            <person name="Yang Z."/>
            <person name="Liu X."/>
            <person name="Jiang W."/>
            <person name="Mao L."/>
            <person name="Kong X."/>
            <person name="Jiao Y."/>
            <person name="Jia J."/>
        </authorList>
    </citation>
    <scope>NUCLEOTIDE SEQUENCE [LARGE SCALE GENOMIC DNA]</scope>
    <source>
        <strain evidence="3">cv. AL8/78</strain>
    </source>
</reference>
<dbReference type="Proteomes" id="UP000015105">
    <property type="component" value="Chromosome 6D"/>
</dbReference>
<accession>A0A453NQY6</accession>
<reference evidence="2" key="3">
    <citation type="journal article" date="2017" name="Nature">
        <title>Genome sequence of the progenitor of the wheat D genome Aegilops tauschii.</title>
        <authorList>
            <person name="Luo M.C."/>
            <person name="Gu Y.Q."/>
            <person name="Puiu D."/>
            <person name="Wang H."/>
            <person name="Twardziok S.O."/>
            <person name="Deal K.R."/>
            <person name="Huo N."/>
            <person name="Zhu T."/>
            <person name="Wang L."/>
            <person name="Wang Y."/>
            <person name="McGuire P.E."/>
            <person name="Liu S."/>
            <person name="Long H."/>
            <person name="Ramasamy R.K."/>
            <person name="Rodriguez J.C."/>
            <person name="Van S.L."/>
            <person name="Yuan L."/>
            <person name="Wang Z."/>
            <person name="Xia Z."/>
            <person name="Xiao L."/>
            <person name="Anderson O.D."/>
            <person name="Ouyang S."/>
            <person name="Liang Y."/>
            <person name="Zimin A.V."/>
            <person name="Pertea G."/>
            <person name="Qi P."/>
            <person name="Bennetzen J.L."/>
            <person name="Dai X."/>
            <person name="Dawson M.W."/>
            <person name="Muller H.G."/>
            <person name="Kugler K."/>
            <person name="Rivarola-Duarte L."/>
            <person name="Spannagl M."/>
            <person name="Mayer K.F.X."/>
            <person name="Lu F.H."/>
            <person name="Bevan M.W."/>
            <person name="Leroy P."/>
            <person name="Li P."/>
            <person name="You F.M."/>
            <person name="Sun Q."/>
            <person name="Liu Z."/>
            <person name="Lyons E."/>
            <person name="Wicker T."/>
            <person name="Salzberg S.L."/>
            <person name="Devos K.M."/>
            <person name="Dvorak J."/>
        </authorList>
    </citation>
    <scope>NUCLEOTIDE SEQUENCE [LARGE SCALE GENOMIC DNA]</scope>
    <source>
        <strain evidence="2">cv. AL8/78</strain>
    </source>
</reference>
<feature type="compositionally biased region" description="Low complexity" evidence="1">
    <location>
        <begin position="36"/>
        <end position="47"/>
    </location>
</feature>
<sequence length="61" mass="6621">AGPLVQPRLPAHAPPCARPRPCRRPEAWRPCPRPPASLAAATAAQSPHQPPELKVPKYPNF</sequence>
<reference evidence="2" key="5">
    <citation type="journal article" date="2021" name="G3 (Bethesda)">
        <title>Aegilops tauschii genome assembly Aet v5.0 features greater sequence contiguity and improved annotation.</title>
        <authorList>
            <person name="Wang L."/>
            <person name="Zhu T."/>
            <person name="Rodriguez J.C."/>
            <person name="Deal K.R."/>
            <person name="Dubcovsky J."/>
            <person name="McGuire P.E."/>
            <person name="Lux T."/>
            <person name="Spannagl M."/>
            <person name="Mayer K.F.X."/>
            <person name="Baldrich P."/>
            <person name="Meyers B.C."/>
            <person name="Huo N."/>
            <person name="Gu Y.Q."/>
            <person name="Zhou H."/>
            <person name="Devos K.M."/>
            <person name="Bennetzen J.L."/>
            <person name="Unver T."/>
            <person name="Budak H."/>
            <person name="Gulick P.J."/>
            <person name="Galiba G."/>
            <person name="Kalapos B."/>
            <person name="Nelson D.R."/>
            <person name="Li P."/>
            <person name="You F.M."/>
            <person name="Luo M.C."/>
            <person name="Dvorak J."/>
        </authorList>
    </citation>
    <scope>NUCLEOTIDE SEQUENCE [LARGE SCALE GENOMIC DNA]</scope>
    <source>
        <strain evidence="2">cv. AL8/78</strain>
    </source>
</reference>
<name>A0A453NQY6_AEGTS</name>
<keyword evidence="3" id="KW-1185">Reference proteome</keyword>
<organism evidence="2 3">
    <name type="scientific">Aegilops tauschii subsp. strangulata</name>
    <name type="common">Goatgrass</name>
    <dbReference type="NCBI Taxonomy" id="200361"/>
    <lineage>
        <taxon>Eukaryota</taxon>
        <taxon>Viridiplantae</taxon>
        <taxon>Streptophyta</taxon>
        <taxon>Embryophyta</taxon>
        <taxon>Tracheophyta</taxon>
        <taxon>Spermatophyta</taxon>
        <taxon>Magnoliopsida</taxon>
        <taxon>Liliopsida</taxon>
        <taxon>Poales</taxon>
        <taxon>Poaceae</taxon>
        <taxon>BOP clade</taxon>
        <taxon>Pooideae</taxon>
        <taxon>Triticodae</taxon>
        <taxon>Triticeae</taxon>
        <taxon>Triticinae</taxon>
        <taxon>Aegilops</taxon>
    </lineage>
</organism>
<feature type="region of interest" description="Disordered" evidence="1">
    <location>
        <begin position="1"/>
        <end position="61"/>
    </location>
</feature>
<dbReference type="EnsemblPlants" id="AET6Gv20453000.4">
    <property type="protein sequence ID" value="AET6Gv20453000.4"/>
    <property type="gene ID" value="AET6Gv20453000"/>
</dbReference>
<evidence type="ECO:0000313" key="2">
    <source>
        <dbReference type="EnsemblPlants" id="AET6Gv20453000.4"/>
    </source>
</evidence>
<protein>
    <submittedName>
        <fullName evidence="2">Uncharacterized protein</fullName>
    </submittedName>
</protein>
<reference evidence="3" key="1">
    <citation type="journal article" date="2014" name="Science">
        <title>Ancient hybridizations among the ancestral genomes of bread wheat.</title>
        <authorList>
            <consortium name="International Wheat Genome Sequencing Consortium,"/>
            <person name="Marcussen T."/>
            <person name="Sandve S.R."/>
            <person name="Heier L."/>
            <person name="Spannagl M."/>
            <person name="Pfeifer M."/>
            <person name="Jakobsen K.S."/>
            <person name="Wulff B.B."/>
            <person name="Steuernagel B."/>
            <person name="Mayer K.F."/>
            <person name="Olsen O.A."/>
        </authorList>
    </citation>
    <scope>NUCLEOTIDE SEQUENCE [LARGE SCALE GENOMIC DNA]</scope>
    <source>
        <strain evidence="3">cv. AL8/78</strain>
    </source>
</reference>
<proteinExistence type="predicted"/>
<evidence type="ECO:0000256" key="1">
    <source>
        <dbReference type="SAM" id="MobiDB-lite"/>
    </source>
</evidence>
<dbReference type="AlphaFoldDB" id="A0A453NQY6"/>